<sequence length="143" mass="17012">MRYNIESVINRLQEAKKNGKEYLSEKELLSVASPQINNIDEVIELINKAIKKVLDEYSEKHKTGLSRLREDSAFANMTDRELILMFFRNPTIVNMKEAEELTTISRQTLYRWKKEGIVYRDCYIDINLERLRDVLMRIKQIKL</sequence>
<evidence type="ECO:0008006" key="2">
    <source>
        <dbReference type="Google" id="ProtNLM"/>
    </source>
</evidence>
<dbReference type="AlphaFoldDB" id="A0A5J4S904"/>
<accession>A0A5J4S904</accession>
<reference evidence="1" key="1">
    <citation type="submission" date="2019-03" db="EMBL/GenBank/DDBJ databases">
        <title>Single cell metagenomics reveals metabolic interactions within the superorganism composed of flagellate Streblomastix strix and complex community of Bacteroidetes bacteria on its surface.</title>
        <authorList>
            <person name="Treitli S.C."/>
            <person name="Kolisko M."/>
            <person name="Husnik F."/>
            <person name="Keeling P."/>
            <person name="Hampl V."/>
        </authorList>
    </citation>
    <scope>NUCLEOTIDE SEQUENCE</scope>
    <source>
        <strain evidence="1">STM</strain>
    </source>
</reference>
<protein>
    <recommendedName>
        <fullName evidence="2">Helix-turn-helix domain-containing protein</fullName>
    </recommendedName>
</protein>
<evidence type="ECO:0000313" key="1">
    <source>
        <dbReference type="EMBL" id="KAA6342587.1"/>
    </source>
</evidence>
<name>A0A5J4S904_9ZZZZ</name>
<gene>
    <name evidence="1" type="ORF">EZS27_009657</name>
</gene>
<comment type="caution">
    <text evidence="1">The sequence shown here is derived from an EMBL/GenBank/DDBJ whole genome shotgun (WGS) entry which is preliminary data.</text>
</comment>
<dbReference type="EMBL" id="SNRY01000316">
    <property type="protein sequence ID" value="KAA6342587.1"/>
    <property type="molecule type" value="Genomic_DNA"/>
</dbReference>
<proteinExistence type="predicted"/>
<organism evidence="1">
    <name type="scientific">termite gut metagenome</name>
    <dbReference type="NCBI Taxonomy" id="433724"/>
    <lineage>
        <taxon>unclassified sequences</taxon>
        <taxon>metagenomes</taxon>
        <taxon>organismal metagenomes</taxon>
    </lineage>
</organism>